<evidence type="ECO:0000256" key="3">
    <source>
        <dbReference type="ARBA" id="ARBA00023125"/>
    </source>
</evidence>
<keyword evidence="3" id="KW-0238">DNA-binding</keyword>
<proteinExistence type="predicted"/>
<dbReference type="GO" id="GO:0006355">
    <property type="term" value="P:regulation of DNA-templated transcription"/>
    <property type="evidence" value="ECO:0007669"/>
    <property type="project" value="UniProtKB-ARBA"/>
</dbReference>
<dbReference type="PANTHER" id="PTHR21654:SF7">
    <property type="entry name" value="HOMEODOMAIN-LIKE SUPERFAMILY PROTEIN"/>
    <property type="match status" value="1"/>
</dbReference>
<dbReference type="AlphaFoldDB" id="A0AAD7PUG1"/>
<feature type="region of interest" description="Disordered" evidence="6">
    <location>
        <begin position="158"/>
        <end position="182"/>
    </location>
</feature>
<dbReference type="KEGG" id="qsa:O6P43_012047"/>
<keyword evidence="5" id="KW-0539">Nucleus</keyword>
<reference evidence="8" key="1">
    <citation type="journal article" date="2023" name="Science">
        <title>Elucidation of the pathway for biosynthesis of saponin adjuvants from the soapbark tree.</title>
        <authorList>
            <person name="Reed J."/>
            <person name="Orme A."/>
            <person name="El-Demerdash A."/>
            <person name="Owen C."/>
            <person name="Martin L.B.B."/>
            <person name="Misra R.C."/>
            <person name="Kikuchi S."/>
            <person name="Rejzek M."/>
            <person name="Martin A.C."/>
            <person name="Harkess A."/>
            <person name="Leebens-Mack J."/>
            <person name="Louveau T."/>
            <person name="Stephenson M.J."/>
            <person name="Osbourn A."/>
        </authorList>
    </citation>
    <scope>NUCLEOTIDE SEQUENCE</scope>
    <source>
        <strain evidence="8">S10</strain>
    </source>
</reference>
<evidence type="ECO:0000256" key="2">
    <source>
        <dbReference type="ARBA" id="ARBA00023015"/>
    </source>
</evidence>
<keyword evidence="2" id="KW-0805">Transcription regulation</keyword>
<comment type="caution">
    <text evidence="8">The sequence shown here is derived from an EMBL/GenBank/DDBJ whole genome shotgun (WGS) entry which is preliminary data.</text>
</comment>
<dbReference type="FunFam" id="1.10.10.60:FF:000092">
    <property type="entry name" value="Trihelix transcription factor GT-2"/>
    <property type="match status" value="1"/>
</dbReference>
<evidence type="ECO:0000256" key="5">
    <source>
        <dbReference type="ARBA" id="ARBA00023242"/>
    </source>
</evidence>
<dbReference type="PANTHER" id="PTHR21654">
    <property type="entry name" value="FI21293P1"/>
    <property type="match status" value="1"/>
</dbReference>
<organism evidence="8 9">
    <name type="scientific">Quillaja saponaria</name>
    <name type="common">Soap bark tree</name>
    <dbReference type="NCBI Taxonomy" id="32244"/>
    <lineage>
        <taxon>Eukaryota</taxon>
        <taxon>Viridiplantae</taxon>
        <taxon>Streptophyta</taxon>
        <taxon>Embryophyta</taxon>
        <taxon>Tracheophyta</taxon>
        <taxon>Spermatophyta</taxon>
        <taxon>Magnoliopsida</taxon>
        <taxon>eudicotyledons</taxon>
        <taxon>Gunneridae</taxon>
        <taxon>Pentapetalae</taxon>
        <taxon>rosids</taxon>
        <taxon>fabids</taxon>
        <taxon>Fabales</taxon>
        <taxon>Quillajaceae</taxon>
        <taxon>Quillaja</taxon>
    </lineage>
</organism>
<keyword evidence="9" id="KW-1185">Reference proteome</keyword>
<evidence type="ECO:0000256" key="4">
    <source>
        <dbReference type="ARBA" id="ARBA00023163"/>
    </source>
</evidence>
<dbReference type="CDD" id="cd12203">
    <property type="entry name" value="GT1"/>
    <property type="match status" value="1"/>
</dbReference>
<gene>
    <name evidence="8" type="ORF">O6P43_012047</name>
</gene>
<dbReference type="InterPro" id="IPR044822">
    <property type="entry name" value="Myb_DNA-bind_4"/>
</dbReference>
<accession>A0AAD7PUG1</accession>
<dbReference type="PROSITE" id="PS50090">
    <property type="entry name" value="MYB_LIKE"/>
    <property type="match status" value="1"/>
</dbReference>
<sequence length="405" mass="45993">MDIFTGDDFPDHVAPFPDTTDFLYNHSTTLIHSPEIITQRPNVPPQKLRPIRCNGRSPGSSQAGELPENGGNVESLERCRNIESTDVEFLSNQLYAFNGESSEYFDSLQKQVEASKVSRKDGCDDIAENGCLGVEDPAGSGSGVEVDIWDPNVEECLLGKESSSDDGDDSSANTKQPSNGKRRKKLETFLQNLVMKVMEKQEKMHKQLIEMIERKEKEIILREEDWKQRECERIKKEEEVREQEKSRNLALISFIQSLLGFEIQVSQPVGSPCMELNGCEADVPKNYMSDSCNNRWPVAEVQALITLRTALERKFRLNGSKGSIWEEISGAMNNMGYNRSSKKCKEKWENINKYYRRTMGSGKKRRLNSKACSYFNELDILYRNGLLNPGDAFSETDSVPKIEKE</sequence>
<evidence type="ECO:0000259" key="7">
    <source>
        <dbReference type="PROSITE" id="PS50090"/>
    </source>
</evidence>
<name>A0AAD7PUG1_QUISA</name>
<dbReference type="InterPro" id="IPR001005">
    <property type="entry name" value="SANT/Myb"/>
</dbReference>
<dbReference type="EMBL" id="JARAOO010000005">
    <property type="protein sequence ID" value="KAJ7967842.1"/>
    <property type="molecule type" value="Genomic_DNA"/>
</dbReference>
<dbReference type="Proteomes" id="UP001163823">
    <property type="component" value="Chromosome 5"/>
</dbReference>
<feature type="domain" description="Myb-like" evidence="7">
    <location>
        <begin position="288"/>
        <end position="352"/>
    </location>
</feature>
<protein>
    <submittedName>
        <fullName evidence="8">Trihelix transcription factor GT-2</fullName>
    </submittedName>
</protein>
<dbReference type="Gene3D" id="1.10.10.60">
    <property type="entry name" value="Homeodomain-like"/>
    <property type="match status" value="1"/>
</dbReference>
<dbReference type="GO" id="GO:0005634">
    <property type="term" value="C:nucleus"/>
    <property type="evidence" value="ECO:0007669"/>
    <property type="project" value="UniProtKB-SubCell"/>
</dbReference>
<evidence type="ECO:0000313" key="8">
    <source>
        <dbReference type="EMBL" id="KAJ7967842.1"/>
    </source>
</evidence>
<comment type="subcellular location">
    <subcellularLocation>
        <location evidence="1">Nucleus</location>
    </subcellularLocation>
</comment>
<dbReference type="Pfam" id="PF13837">
    <property type="entry name" value="Myb_DNA-bind_4"/>
    <property type="match status" value="1"/>
</dbReference>
<evidence type="ECO:0000256" key="1">
    <source>
        <dbReference type="ARBA" id="ARBA00004123"/>
    </source>
</evidence>
<evidence type="ECO:0000256" key="6">
    <source>
        <dbReference type="SAM" id="MobiDB-lite"/>
    </source>
</evidence>
<dbReference type="GO" id="GO:0003677">
    <property type="term" value="F:DNA binding"/>
    <property type="evidence" value="ECO:0007669"/>
    <property type="project" value="UniProtKB-KW"/>
</dbReference>
<evidence type="ECO:0000313" key="9">
    <source>
        <dbReference type="Proteomes" id="UP001163823"/>
    </source>
</evidence>
<keyword evidence="4" id="KW-0804">Transcription</keyword>